<dbReference type="HOGENOM" id="CLU_1813115_0_0_6"/>
<name>C4K5J2_HAMD5</name>
<dbReference type="AlphaFoldDB" id="C4K5J2"/>
<dbReference type="KEGG" id="hde:HDEF_1174"/>
<dbReference type="Proteomes" id="UP000002334">
    <property type="component" value="Chromosome"/>
</dbReference>
<protein>
    <submittedName>
        <fullName evidence="1">Uncharacterized protein</fullName>
    </submittedName>
</protein>
<evidence type="ECO:0000313" key="1">
    <source>
        <dbReference type="EMBL" id="ACQ67835.1"/>
    </source>
</evidence>
<accession>C4K5J2</accession>
<gene>
    <name evidence="1" type="ordered locus">HDEF_1174</name>
</gene>
<reference evidence="1 2" key="1">
    <citation type="journal article" date="2009" name="Proc. Natl. Acad. Sci. U.S.A.">
        <title>Hamiltonella defensa, genome evolution of protective bacterial endosymbiont from pathogenic ancestors.</title>
        <authorList>
            <person name="Degnan P.H."/>
            <person name="Yu Y."/>
            <person name="Sisneros N."/>
            <person name="Wing R.A."/>
            <person name="Moran N.A."/>
        </authorList>
    </citation>
    <scope>NUCLEOTIDE SEQUENCE [LARGE SCALE GENOMIC DNA]</scope>
    <source>
        <strain evidence="2">5AT</strain>
    </source>
</reference>
<organism evidence="1 2">
    <name type="scientific">Hamiltonella defensa subsp. Acyrthosiphon pisum (strain 5AT)</name>
    <dbReference type="NCBI Taxonomy" id="572265"/>
    <lineage>
        <taxon>Bacteria</taxon>
        <taxon>Pseudomonadati</taxon>
        <taxon>Pseudomonadota</taxon>
        <taxon>Gammaproteobacteria</taxon>
        <taxon>Enterobacterales</taxon>
        <taxon>Enterobacteriaceae</taxon>
        <taxon>aphid secondary symbionts</taxon>
        <taxon>Candidatus Williamhamiltonella</taxon>
    </lineage>
</organism>
<dbReference type="EMBL" id="CP001277">
    <property type="protein sequence ID" value="ACQ67835.1"/>
    <property type="molecule type" value="Genomic_DNA"/>
</dbReference>
<sequence>MILFNYQREKTIMFKIRTLKNFASEINLFTYNSGAKNKQNPTNFSDFTKLINSISSTNTVHCKKKEVAELEKKDIIYMPFPANEDMFLQILSINVPRVLSGPPPPCIKHIIKIFDKKRTKKIYRIQEERIGFWRKILPTTKE</sequence>
<keyword evidence="2" id="KW-1185">Reference proteome</keyword>
<proteinExistence type="predicted"/>
<evidence type="ECO:0000313" key="2">
    <source>
        <dbReference type="Proteomes" id="UP000002334"/>
    </source>
</evidence>